<name>A0A0E9SXE1_ANGAN</name>
<accession>A0A0E9SXE1</accession>
<dbReference type="AlphaFoldDB" id="A0A0E9SXE1"/>
<proteinExistence type="predicted"/>
<sequence>MVVHAQRNPNTRVSAVFPLNARTGKLIVPKSKSGCTCWQWHERA</sequence>
<dbReference type="EMBL" id="GBXM01063364">
    <property type="protein sequence ID" value="JAH45213.1"/>
    <property type="molecule type" value="Transcribed_RNA"/>
</dbReference>
<protein>
    <submittedName>
        <fullName evidence="1">Uncharacterized protein</fullName>
    </submittedName>
</protein>
<organism evidence="1">
    <name type="scientific">Anguilla anguilla</name>
    <name type="common">European freshwater eel</name>
    <name type="synonym">Muraena anguilla</name>
    <dbReference type="NCBI Taxonomy" id="7936"/>
    <lineage>
        <taxon>Eukaryota</taxon>
        <taxon>Metazoa</taxon>
        <taxon>Chordata</taxon>
        <taxon>Craniata</taxon>
        <taxon>Vertebrata</taxon>
        <taxon>Euteleostomi</taxon>
        <taxon>Actinopterygii</taxon>
        <taxon>Neopterygii</taxon>
        <taxon>Teleostei</taxon>
        <taxon>Anguilliformes</taxon>
        <taxon>Anguillidae</taxon>
        <taxon>Anguilla</taxon>
    </lineage>
</organism>
<reference evidence="1" key="2">
    <citation type="journal article" date="2015" name="Fish Shellfish Immunol.">
        <title>Early steps in the European eel (Anguilla anguilla)-Vibrio vulnificus interaction in the gills: Role of the RtxA13 toxin.</title>
        <authorList>
            <person name="Callol A."/>
            <person name="Pajuelo D."/>
            <person name="Ebbesson L."/>
            <person name="Teles M."/>
            <person name="MacKenzie S."/>
            <person name="Amaro C."/>
        </authorList>
    </citation>
    <scope>NUCLEOTIDE SEQUENCE</scope>
</reference>
<evidence type="ECO:0000313" key="1">
    <source>
        <dbReference type="EMBL" id="JAH45213.1"/>
    </source>
</evidence>
<reference evidence="1" key="1">
    <citation type="submission" date="2014-11" db="EMBL/GenBank/DDBJ databases">
        <authorList>
            <person name="Amaro Gonzalez C."/>
        </authorList>
    </citation>
    <scope>NUCLEOTIDE SEQUENCE</scope>
</reference>